<gene>
    <name evidence="2" type="ORF">SKAU_G00224280</name>
</gene>
<dbReference type="AlphaFoldDB" id="A0A9Q1FBU8"/>
<evidence type="ECO:0000256" key="1">
    <source>
        <dbReference type="SAM" id="MobiDB-lite"/>
    </source>
</evidence>
<feature type="region of interest" description="Disordered" evidence="1">
    <location>
        <begin position="44"/>
        <end position="77"/>
    </location>
</feature>
<accession>A0A9Q1FBU8</accession>
<feature type="compositionally biased region" description="Polar residues" evidence="1">
    <location>
        <begin position="44"/>
        <end position="55"/>
    </location>
</feature>
<keyword evidence="3" id="KW-1185">Reference proteome</keyword>
<dbReference type="Proteomes" id="UP001152622">
    <property type="component" value="Chromosome 7"/>
</dbReference>
<evidence type="ECO:0000313" key="2">
    <source>
        <dbReference type="EMBL" id="KAJ8354861.1"/>
    </source>
</evidence>
<comment type="caution">
    <text evidence="2">The sequence shown here is derived from an EMBL/GenBank/DDBJ whole genome shotgun (WGS) entry which is preliminary data.</text>
</comment>
<organism evidence="2 3">
    <name type="scientific">Synaphobranchus kaupii</name>
    <name type="common">Kaup's arrowtooth eel</name>
    <dbReference type="NCBI Taxonomy" id="118154"/>
    <lineage>
        <taxon>Eukaryota</taxon>
        <taxon>Metazoa</taxon>
        <taxon>Chordata</taxon>
        <taxon>Craniata</taxon>
        <taxon>Vertebrata</taxon>
        <taxon>Euteleostomi</taxon>
        <taxon>Actinopterygii</taxon>
        <taxon>Neopterygii</taxon>
        <taxon>Teleostei</taxon>
        <taxon>Anguilliformes</taxon>
        <taxon>Synaphobranchidae</taxon>
        <taxon>Synaphobranchus</taxon>
    </lineage>
</organism>
<name>A0A9Q1FBU8_SYNKA</name>
<dbReference type="EMBL" id="JAINUF010000007">
    <property type="protein sequence ID" value="KAJ8354861.1"/>
    <property type="molecule type" value="Genomic_DNA"/>
</dbReference>
<evidence type="ECO:0000313" key="3">
    <source>
        <dbReference type="Proteomes" id="UP001152622"/>
    </source>
</evidence>
<proteinExistence type="predicted"/>
<protein>
    <submittedName>
        <fullName evidence="2">Uncharacterized protein</fullName>
    </submittedName>
</protein>
<reference evidence="2" key="1">
    <citation type="journal article" date="2023" name="Science">
        <title>Genome structures resolve the early diversification of teleost fishes.</title>
        <authorList>
            <person name="Parey E."/>
            <person name="Louis A."/>
            <person name="Montfort J."/>
            <person name="Bouchez O."/>
            <person name="Roques C."/>
            <person name="Iampietro C."/>
            <person name="Lluch J."/>
            <person name="Castinel A."/>
            <person name="Donnadieu C."/>
            <person name="Desvignes T."/>
            <person name="Floi Bucao C."/>
            <person name="Jouanno E."/>
            <person name="Wen M."/>
            <person name="Mejri S."/>
            <person name="Dirks R."/>
            <person name="Jansen H."/>
            <person name="Henkel C."/>
            <person name="Chen W.J."/>
            <person name="Zahm M."/>
            <person name="Cabau C."/>
            <person name="Klopp C."/>
            <person name="Thompson A.W."/>
            <person name="Robinson-Rechavi M."/>
            <person name="Braasch I."/>
            <person name="Lecointre G."/>
            <person name="Bobe J."/>
            <person name="Postlethwait J.H."/>
            <person name="Berthelot C."/>
            <person name="Roest Crollius H."/>
            <person name="Guiguen Y."/>
        </authorList>
    </citation>
    <scope>NUCLEOTIDE SEQUENCE</scope>
    <source>
        <strain evidence="2">WJC10195</strain>
    </source>
</reference>
<sequence>MDGFLKVSHRYIFIFGNRNLATHCWTERRAGDREHVACRPTAHWLSQSPAASQQPGEIDTATPGTDPRLKQHPNITQ</sequence>